<keyword evidence="1" id="KW-0812">Transmembrane</keyword>
<evidence type="ECO:0000256" key="1">
    <source>
        <dbReference type="SAM" id="Phobius"/>
    </source>
</evidence>
<dbReference type="PANTHER" id="PTHR34219">
    <property type="entry name" value="IRON-REGULATED INNER MEMBRANE PROTEIN-RELATED"/>
    <property type="match status" value="1"/>
</dbReference>
<sequence>MAASRRTLVILYALHSWAGIVTGLLLFIVCFSGSVVVFKNEIDLWANPSLRALPHVAQPVGPDLVLNNLAEYYPGSKVESLWYPDGINPAWTAFIKRADNPERMKIAVRADTGEVVGPVDSELGQFFRMIHVFLFFGPRWIVGFLGVAMFFLIVSGFVIHRKILKELFTARWRKSLRVTGSDLHKSLGVWGLVFHLMIAFTGAWLGLAPVFERSYSYVSGGGGARPAAMMMRNNALDRPMQMASVGALLKQAQHDMPGLQPNRIALRDVGKPNASVTFFGQVDDLWFSNARITYQGGRFKEKNDPRQNGFWSQFNGLMEPLHFGDYGGIVLKWLYFLIGLSPALLSLSGTLLWIERRKLRQRNRAGVVGAQHV</sequence>
<proteinExistence type="predicted"/>
<feature type="transmembrane region" description="Helical" evidence="1">
    <location>
        <begin position="187"/>
        <end position="207"/>
    </location>
</feature>
<dbReference type="AlphaFoldDB" id="A0A8J3F334"/>
<evidence type="ECO:0008006" key="4">
    <source>
        <dbReference type="Google" id="ProtNLM"/>
    </source>
</evidence>
<evidence type="ECO:0000313" key="3">
    <source>
        <dbReference type="Proteomes" id="UP000642180"/>
    </source>
</evidence>
<dbReference type="EMBL" id="BMDI01000001">
    <property type="protein sequence ID" value="GGI19446.1"/>
    <property type="molecule type" value="Genomic_DNA"/>
</dbReference>
<name>A0A8J3F334_9BURK</name>
<accession>A0A8J3F334</accession>
<feature type="transmembrane region" description="Helical" evidence="1">
    <location>
        <begin position="140"/>
        <end position="159"/>
    </location>
</feature>
<comment type="caution">
    <text evidence="2">The sequence shown here is derived from an EMBL/GenBank/DDBJ whole genome shotgun (WGS) entry which is preliminary data.</text>
</comment>
<gene>
    <name evidence="2" type="ORF">GCM10008066_19120</name>
</gene>
<protein>
    <recommendedName>
        <fullName evidence="4">PepSY domain-containing protein</fullName>
    </recommendedName>
</protein>
<dbReference type="InterPro" id="IPR005625">
    <property type="entry name" value="PepSY-ass_TM"/>
</dbReference>
<dbReference type="PANTHER" id="PTHR34219:SF8">
    <property type="entry name" value="PEPSY DOMAIN-CONTAINING PROTEIN"/>
    <property type="match status" value="1"/>
</dbReference>
<keyword evidence="3" id="KW-1185">Reference proteome</keyword>
<dbReference type="Proteomes" id="UP000642180">
    <property type="component" value="Unassembled WGS sequence"/>
</dbReference>
<dbReference type="Pfam" id="PF03929">
    <property type="entry name" value="PepSY_TM"/>
    <property type="match status" value="1"/>
</dbReference>
<feature type="transmembrane region" description="Helical" evidence="1">
    <location>
        <begin position="12"/>
        <end position="38"/>
    </location>
</feature>
<dbReference type="RefSeq" id="WP_188381000.1">
    <property type="nucleotide sequence ID" value="NZ_BMDI01000001.1"/>
</dbReference>
<feature type="transmembrane region" description="Helical" evidence="1">
    <location>
        <begin position="333"/>
        <end position="354"/>
    </location>
</feature>
<keyword evidence="1" id="KW-0472">Membrane</keyword>
<keyword evidence="1" id="KW-1133">Transmembrane helix</keyword>
<organism evidence="2 3">
    <name type="scientific">Oxalicibacterium faecigallinarum</name>
    <dbReference type="NCBI Taxonomy" id="573741"/>
    <lineage>
        <taxon>Bacteria</taxon>
        <taxon>Pseudomonadati</taxon>
        <taxon>Pseudomonadota</taxon>
        <taxon>Betaproteobacteria</taxon>
        <taxon>Burkholderiales</taxon>
        <taxon>Oxalobacteraceae</taxon>
        <taxon>Oxalicibacterium</taxon>
    </lineage>
</organism>
<reference evidence="3" key="1">
    <citation type="journal article" date="2019" name="Int. J. Syst. Evol. Microbiol.">
        <title>The Global Catalogue of Microorganisms (GCM) 10K type strain sequencing project: providing services to taxonomists for standard genome sequencing and annotation.</title>
        <authorList>
            <consortium name="The Broad Institute Genomics Platform"/>
            <consortium name="The Broad Institute Genome Sequencing Center for Infectious Disease"/>
            <person name="Wu L."/>
            <person name="Ma J."/>
        </authorList>
    </citation>
    <scope>NUCLEOTIDE SEQUENCE [LARGE SCALE GENOMIC DNA]</scope>
    <source>
        <strain evidence="3">CCM 2767</strain>
    </source>
</reference>
<evidence type="ECO:0000313" key="2">
    <source>
        <dbReference type="EMBL" id="GGI19446.1"/>
    </source>
</evidence>